<comment type="cofactor">
    <cofactor evidence="2">
        <name>pyridoxal 5'-phosphate</name>
        <dbReference type="ChEBI" id="CHEBI:597326"/>
    </cofactor>
</comment>
<dbReference type="PROSITE" id="PS00165">
    <property type="entry name" value="DEHYDRATASE_SER_THR"/>
    <property type="match status" value="1"/>
</dbReference>
<evidence type="ECO:0000256" key="7">
    <source>
        <dbReference type="ARBA" id="ARBA00012096"/>
    </source>
</evidence>
<dbReference type="InterPro" id="IPR001926">
    <property type="entry name" value="TrpB-like_PALP"/>
</dbReference>
<proteinExistence type="inferred from homology"/>
<dbReference type="GO" id="GO:0009097">
    <property type="term" value="P:isoleucine biosynthetic process"/>
    <property type="evidence" value="ECO:0007669"/>
    <property type="project" value="UniProtKB-KW"/>
</dbReference>
<evidence type="ECO:0000256" key="1">
    <source>
        <dbReference type="ARBA" id="ARBA00001274"/>
    </source>
</evidence>
<dbReference type="InterPro" id="IPR044561">
    <property type="entry name" value="ACT_ThrD-II-like"/>
</dbReference>
<dbReference type="GO" id="GO:0006565">
    <property type="term" value="P:L-serine catabolic process"/>
    <property type="evidence" value="ECO:0007669"/>
    <property type="project" value="TreeGrafter"/>
</dbReference>
<feature type="domain" description="ACT" evidence="15">
    <location>
        <begin position="336"/>
        <end position="412"/>
    </location>
</feature>
<comment type="pathway">
    <text evidence="3">Amino-acid biosynthesis; L-isoleucine biosynthesis; 2-oxobutanoate from L-threonine: step 1/1.</text>
</comment>
<evidence type="ECO:0000313" key="16">
    <source>
        <dbReference type="EMBL" id="HIU10740.1"/>
    </source>
</evidence>
<protein>
    <recommendedName>
        <fullName evidence="8">L-threonine dehydratase catabolic TdcB</fullName>
        <ecNumber evidence="7">4.3.1.19</ecNumber>
    </recommendedName>
    <alternativeName>
        <fullName evidence="14">Threonine deaminase</fullName>
    </alternativeName>
</protein>
<comment type="caution">
    <text evidence="16">The sequence shown here is derived from an EMBL/GenBank/DDBJ whole genome shotgun (WGS) entry which is preliminary data.</text>
</comment>
<dbReference type="SUPFAM" id="SSF55021">
    <property type="entry name" value="ACT-like"/>
    <property type="match status" value="1"/>
</dbReference>
<evidence type="ECO:0000256" key="10">
    <source>
        <dbReference type="ARBA" id="ARBA00022624"/>
    </source>
</evidence>
<dbReference type="PROSITE" id="PS51671">
    <property type="entry name" value="ACT"/>
    <property type="match status" value="1"/>
</dbReference>
<gene>
    <name evidence="16" type="ORF">IAB00_05825</name>
</gene>
<dbReference type="AlphaFoldDB" id="A0A9D1KZM6"/>
<evidence type="ECO:0000313" key="17">
    <source>
        <dbReference type="Proteomes" id="UP000824124"/>
    </source>
</evidence>
<evidence type="ECO:0000256" key="12">
    <source>
        <dbReference type="ARBA" id="ARBA00023239"/>
    </source>
</evidence>
<dbReference type="NCBIfam" id="TIGR01127">
    <property type="entry name" value="ilvA_1Cterm"/>
    <property type="match status" value="1"/>
</dbReference>
<dbReference type="PANTHER" id="PTHR48078:SF6">
    <property type="entry name" value="L-THREONINE DEHYDRATASE CATABOLIC TDCB"/>
    <property type="match status" value="1"/>
</dbReference>
<organism evidence="16 17">
    <name type="scientific">Candidatus Avidehalobacter gallistercoris</name>
    <dbReference type="NCBI Taxonomy" id="2840694"/>
    <lineage>
        <taxon>Bacteria</taxon>
        <taxon>Bacillati</taxon>
        <taxon>Bacillota</taxon>
        <taxon>Clostridia</taxon>
        <taxon>Eubacteriales</taxon>
        <taxon>Peptococcaceae</taxon>
        <taxon>Peptococcaceae incertae sedis</taxon>
        <taxon>Candidatus Avidehalobacter</taxon>
    </lineage>
</organism>
<accession>A0A9D1KZM6</accession>
<dbReference type="CDD" id="cd04886">
    <property type="entry name" value="ACT_ThrD-II-like"/>
    <property type="match status" value="1"/>
</dbReference>
<sequence>MDKQQIEEYLSRDHLADVQKAEEHLRNVLLPTPLMVSAFFSQEYGSEVYIKPENLQRTGSFKIRGAYNKISSLSREESAHGIIAASAGNHAQGCAISAKMGGVKATIVMPNVTPLLKVEATKSYGADVVIAGDVFDEAYDKAIQLAAENGYTFIHPFDDYEVICGQGTIALEILQELPDADEILVPIGGGGLAAGIAMAAKAIRPDIKVIGVEPIGAMSMKKSIDNGRPCTLESMKTCAEGVAVRCPGDLTFALCSQYLDDIITVTEKDIMEAFLLVLEKHKLVAETSGVVSLAAVKKRAALGKKIVCPISGGNIDMVTISSIINQGMISRGRIMCFSVELPDKPWQLVKVASLLAQHNANVIELQHNQFKAIDRYSNKVVLEVTVETNGHLHIQEVLEALQDEGFAVKRIY</sequence>
<keyword evidence="11" id="KW-0663">Pyridoxal phosphate</keyword>
<comment type="subunit">
    <text evidence="6">In the native structure, TdcB is in a dimeric form, whereas in the TdcB-AMP complex, it exists in a tetrameric form (dimer of dimers).</text>
</comment>
<dbReference type="InterPro" id="IPR002912">
    <property type="entry name" value="ACT_dom"/>
</dbReference>
<keyword evidence="10" id="KW-0028">Amino-acid biosynthesis</keyword>
<name>A0A9D1KZM6_9FIRM</name>
<dbReference type="InterPro" id="IPR005789">
    <property type="entry name" value="Thr_deHydtase_catblc"/>
</dbReference>
<dbReference type="GO" id="GO:0006567">
    <property type="term" value="P:L-threonine catabolic process"/>
    <property type="evidence" value="ECO:0007669"/>
    <property type="project" value="InterPro"/>
</dbReference>
<reference evidence="16" key="2">
    <citation type="journal article" date="2021" name="PeerJ">
        <title>Extensive microbial diversity within the chicken gut microbiome revealed by metagenomics and culture.</title>
        <authorList>
            <person name="Gilroy R."/>
            <person name="Ravi A."/>
            <person name="Getino M."/>
            <person name="Pursley I."/>
            <person name="Horton D.L."/>
            <person name="Alikhan N.F."/>
            <person name="Baker D."/>
            <person name="Gharbi K."/>
            <person name="Hall N."/>
            <person name="Watson M."/>
            <person name="Adriaenssens E.M."/>
            <person name="Foster-Nyarko E."/>
            <person name="Jarju S."/>
            <person name="Secka A."/>
            <person name="Antonio M."/>
            <person name="Oren A."/>
            <person name="Chaudhuri R.R."/>
            <person name="La Ragione R."/>
            <person name="Hildebrand F."/>
            <person name="Pallen M.J."/>
        </authorList>
    </citation>
    <scope>NUCLEOTIDE SEQUENCE</scope>
    <source>
        <strain evidence="16">2830</strain>
    </source>
</reference>
<evidence type="ECO:0000256" key="9">
    <source>
        <dbReference type="ARBA" id="ARBA00022533"/>
    </source>
</evidence>
<dbReference type="InterPro" id="IPR050147">
    <property type="entry name" value="Ser/Thr_Dehydratase"/>
</dbReference>
<keyword evidence="9" id="KW-0021">Allosteric enzyme</keyword>
<evidence type="ECO:0000256" key="14">
    <source>
        <dbReference type="ARBA" id="ARBA00031427"/>
    </source>
</evidence>
<evidence type="ECO:0000256" key="11">
    <source>
        <dbReference type="ARBA" id="ARBA00022898"/>
    </source>
</evidence>
<evidence type="ECO:0000256" key="2">
    <source>
        <dbReference type="ARBA" id="ARBA00001933"/>
    </source>
</evidence>
<keyword evidence="10" id="KW-0412">Isoleucine biosynthesis</keyword>
<dbReference type="Pfam" id="PF00291">
    <property type="entry name" value="PALP"/>
    <property type="match status" value="1"/>
</dbReference>
<keyword evidence="12 16" id="KW-0456">Lyase</keyword>
<dbReference type="InterPro" id="IPR045865">
    <property type="entry name" value="ACT-like_dom_sf"/>
</dbReference>
<comment type="function">
    <text evidence="13">Catalyzes the anaerobic formation of alpha-ketobutyrate and ammonia from threonine in a two-step reaction. The first step involved a dehydration of threonine and a production of enamine intermediates (aminocrotonate), which tautomerizes to its imine form (iminobutyrate). Both intermediates are unstable and short-lived. The second step is the nonenzymatic hydrolysis of the enamine/imine intermediates to form 2-ketobutyrate and free ammonia. In the low water environment of the cell, the second step is accelerated by RidA.</text>
</comment>
<reference evidence="16" key="1">
    <citation type="submission" date="2020-10" db="EMBL/GenBank/DDBJ databases">
        <authorList>
            <person name="Gilroy R."/>
        </authorList>
    </citation>
    <scope>NUCLEOTIDE SEQUENCE</scope>
    <source>
        <strain evidence="16">2830</strain>
    </source>
</reference>
<dbReference type="SUPFAM" id="SSF53686">
    <property type="entry name" value="Tryptophan synthase beta subunit-like PLP-dependent enzymes"/>
    <property type="match status" value="1"/>
</dbReference>
<dbReference type="InterPro" id="IPR000634">
    <property type="entry name" value="Ser/Thr_deHydtase_PyrdxlP-BS"/>
</dbReference>
<dbReference type="GO" id="GO:0003941">
    <property type="term" value="F:L-serine ammonia-lyase activity"/>
    <property type="evidence" value="ECO:0007669"/>
    <property type="project" value="TreeGrafter"/>
</dbReference>
<dbReference type="GO" id="GO:0030170">
    <property type="term" value="F:pyridoxal phosphate binding"/>
    <property type="evidence" value="ECO:0007669"/>
    <property type="project" value="InterPro"/>
</dbReference>
<comment type="similarity">
    <text evidence="5">Belongs to the serine/threonine dehydratase family.</text>
</comment>
<evidence type="ECO:0000256" key="13">
    <source>
        <dbReference type="ARBA" id="ARBA00025527"/>
    </source>
</evidence>
<dbReference type="EMBL" id="DVMH01000029">
    <property type="protein sequence ID" value="HIU10740.1"/>
    <property type="molecule type" value="Genomic_DNA"/>
</dbReference>
<evidence type="ECO:0000259" key="15">
    <source>
        <dbReference type="PROSITE" id="PS51671"/>
    </source>
</evidence>
<comment type="pathway">
    <text evidence="4">Amino-acid degradation; L-threonine degradation via propanoate pathway; propanoate from L-threonine: step 1/4.</text>
</comment>
<dbReference type="Proteomes" id="UP000824124">
    <property type="component" value="Unassembled WGS sequence"/>
</dbReference>
<evidence type="ECO:0000256" key="8">
    <source>
        <dbReference type="ARBA" id="ARBA00022248"/>
    </source>
</evidence>
<comment type="catalytic activity">
    <reaction evidence="1">
        <text>L-threonine = 2-oxobutanoate + NH4(+)</text>
        <dbReference type="Rhea" id="RHEA:22108"/>
        <dbReference type="ChEBI" id="CHEBI:16763"/>
        <dbReference type="ChEBI" id="CHEBI:28938"/>
        <dbReference type="ChEBI" id="CHEBI:57926"/>
        <dbReference type="EC" id="4.3.1.19"/>
    </reaction>
</comment>
<evidence type="ECO:0000256" key="5">
    <source>
        <dbReference type="ARBA" id="ARBA00010869"/>
    </source>
</evidence>
<keyword evidence="10" id="KW-0100">Branched-chain amino acid biosynthesis</keyword>
<dbReference type="CDD" id="cd01562">
    <property type="entry name" value="Thr-dehyd"/>
    <property type="match status" value="1"/>
</dbReference>
<dbReference type="InterPro" id="IPR036052">
    <property type="entry name" value="TrpB-like_PALP_sf"/>
</dbReference>
<dbReference type="PANTHER" id="PTHR48078">
    <property type="entry name" value="THREONINE DEHYDRATASE, MITOCHONDRIAL-RELATED"/>
    <property type="match status" value="1"/>
</dbReference>
<dbReference type="FunFam" id="3.40.50.1100:FF:000007">
    <property type="entry name" value="L-threonine dehydratase catabolic TdcB"/>
    <property type="match status" value="1"/>
</dbReference>
<evidence type="ECO:0000256" key="6">
    <source>
        <dbReference type="ARBA" id="ARBA00011447"/>
    </source>
</evidence>
<dbReference type="GO" id="GO:0004794">
    <property type="term" value="F:threonine deaminase activity"/>
    <property type="evidence" value="ECO:0007669"/>
    <property type="project" value="UniProtKB-EC"/>
</dbReference>
<evidence type="ECO:0000256" key="4">
    <source>
        <dbReference type="ARBA" id="ARBA00004958"/>
    </source>
</evidence>
<dbReference type="EC" id="4.3.1.19" evidence="7"/>
<dbReference type="Gene3D" id="3.40.50.1100">
    <property type="match status" value="2"/>
</dbReference>
<evidence type="ECO:0000256" key="3">
    <source>
        <dbReference type="ARBA" id="ARBA00004810"/>
    </source>
</evidence>